<gene>
    <name evidence="4" type="ORF">THAPSDRAFT_21870</name>
</gene>
<dbReference type="Pfam" id="PF10374">
    <property type="entry name" value="EST1"/>
    <property type="match status" value="1"/>
</dbReference>
<dbReference type="STRING" id="35128.B8BYG8"/>
<dbReference type="GO" id="GO:0070034">
    <property type="term" value="F:telomerase RNA binding"/>
    <property type="evidence" value="ECO:0000318"/>
    <property type="project" value="GO_Central"/>
</dbReference>
<feature type="domain" description="DNA/RNA-binding" evidence="2">
    <location>
        <begin position="223"/>
        <end position="564"/>
    </location>
</feature>
<dbReference type="EMBL" id="CM000640">
    <property type="protein sequence ID" value="EED94374.1"/>
    <property type="molecule type" value="Genomic_DNA"/>
</dbReference>
<reference evidence="4 5" key="1">
    <citation type="journal article" date="2004" name="Science">
        <title>The genome of the diatom Thalassiosira pseudonana: ecology, evolution, and metabolism.</title>
        <authorList>
            <person name="Armbrust E.V."/>
            <person name="Berges J.A."/>
            <person name="Bowler C."/>
            <person name="Green B.R."/>
            <person name="Martinez D."/>
            <person name="Putnam N.H."/>
            <person name="Zhou S."/>
            <person name="Allen A.E."/>
            <person name="Apt K.E."/>
            <person name="Bechner M."/>
            <person name="Brzezinski M.A."/>
            <person name="Chaal B.K."/>
            <person name="Chiovitti A."/>
            <person name="Davis A.K."/>
            <person name="Demarest M.S."/>
            <person name="Detter J.C."/>
            <person name="Glavina T."/>
            <person name="Goodstein D."/>
            <person name="Hadi M.Z."/>
            <person name="Hellsten U."/>
            <person name="Hildebrand M."/>
            <person name="Jenkins B.D."/>
            <person name="Jurka J."/>
            <person name="Kapitonov V.V."/>
            <person name="Kroger N."/>
            <person name="Lau W.W."/>
            <person name="Lane T.W."/>
            <person name="Larimer F.W."/>
            <person name="Lippmeier J.C."/>
            <person name="Lucas S."/>
            <person name="Medina M."/>
            <person name="Montsant A."/>
            <person name="Obornik M."/>
            <person name="Parker M.S."/>
            <person name="Palenik B."/>
            <person name="Pazour G.J."/>
            <person name="Richardson P.M."/>
            <person name="Rynearson T.A."/>
            <person name="Saito M.A."/>
            <person name="Schwartz D.C."/>
            <person name="Thamatrakoln K."/>
            <person name="Valentin K."/>
            <person name="Vardi A."/>
            <person name="Wilkerson F.P."/>
            <person name="Rokhsar D.S."/>
        </authorList>
    </citation>
    <scope>NUCLEOTIDE SEQUENCE [LARGE SCALE GENOMIC DNA]</scope>
    <source>
        <strain evidence="4 5">CCMP1335</strain>
    </source>
</reference>
<dbReference type="InterPro" id="IPR045153">
    <property type="entry name" value="Est1/Ebs1-like"/>
</dbReference>
<dbReference type="GO" id="GO:0005697">
    <property type="term" value="C:telomerase holoenzyme complex"/>
    <property type="evidence" value="ECO:0000318"/>
    <property type="project" value="GO_Central"/>
</dbReference>
<feature type="domain" description="Telomerase activating protein Est1-like N-terminal" evidence="3">
    <location>
        <begin position="95"/>
        <end position="220"/>
    </location>
</feature>
<dbReference type="Pfam" id="PF10373">
    <property type="entry name" value="EST1_DNA_bind"/>
    <property type="match status" value="1"/>
</dbReference>
<keyword evidence="5" id="KW-1185">Reference proteome</keyword>
<evidence type="ECO:0000313" key="4">
    <source>
        <dbReference type="EMBL" id="EED94374.1"/>
    </source>
</evidence>
<feature type="region of interest" description="Disordered" evidence="1">
    <location>
        <begin position="754"/>
        <end position="773"/>
    </location>
</feature>
<dbReference type="InterPro" id="IPR018834">
    <property type="entry name" value="DNA/RNA-bd_Est1-type"/>
</dbReference>
<dbReference type="HOGENOM" id="CLU_314131_0_0_1"/>
<dbReference type="KEGG" id="tps:THAPSDRAFT_21870"/>
<dbReference type="InParanoid" id="B8BYG8"/>
<feature type="compositionally biased region" description="Polar residues" evidence="1">
    <location>
        <begin position="9"/>
        <end position="30"/>
    </location>
</feature>
<dbReference type="eggNOG" id="KOG2162">
    <property type="taxonomic scope" value="Eukaryota"/>
</dbReference>
<name>B8BYG8_THAPS</name>
<dbReference type="GeneID" id="7451307"/>
<feature type="region of interest" description="Disordered" evidence="1">
    <location>
        <begin position="908"/>
        <end position="932"/>
    </location>
</feature>
<dbReference type="GO" id="GO:0042162">
    <property type="term" value="F:telomeric DNA binding"/>
    <property type="evidence" value="ECO:0000318"/>
    <property type="project" value="GO_Central"/>
</dbReference>
<feature type="region of interest" description="Disordered" evidence="1">
    <location>
        <begin position="726"/>
        <end position="748"/>
    </location>
</feature>
<reference evidence="4 5" key="2">
    <citation type="journal article" date="2008" name="Nature">
        <title>The Phaeodactylum genome reveals the evolutionary history of diatom genomes.</title>
        <authorList>
            <person name="Bowler C."/>
            <person name="Allen A.E."/>
            <person name="Badger J.H."/>
            <person name="Grimwood J."/>
            <person name="Jabbari K."/>
            <person name="Kuo A."/>
            <person name="Maheswari U."/>
            <person name="Martens C."/>
            <person name="Maumus F."/>
            <person name="Otillar R.P."/>
            <person name="Rayko E."/>
            <person name="Salamov A."/>
            <person name="Vandepoele K."/>
            <person name="Beszteri B."/>
            <person name="Gruber A."/>
            <person name="Heijde M."/>
            <person name="Katinka M."/>
            <person name="Mock T."/>
            <person name="Valentin K."/>
            <person name="Verret F."/>
            <person name="Berges J.A."/>
            <person name="Brownlee C."/>
            <person name="Cadoret J.P."/>
            <person name="Chiovitti A."/>
            <person name="Choi C.J."/>
            <person name="Coesel S."/>
            <person name="De Martino A."/>
            <person name="Detter J.C."/>
            <person name="Durkin C."/>
            <person name="Falciatore A."/>
            <person name="Fournet J."/>
            <person name="Haruta M."/>
            <person name="Huysman M.J."/>
            <person name="Jenkins B.D."/>
            <person name="Jiroutova K."/>
            <person name="Jorgensen R.E."/>
            <person name="Joubert Y."/>
            <person name="Kaplan A."/>
            <person name="Kroger N."/>
            <person name="Kroth P.G."/>
            <person name="La Roche J."/>
            <person name="Lindquist E."/>
            <person name="Lommer M."/>
            <person name="Martin-Jezequel V."/>
            <person name="Lopez P.J."/>
            <person name="Lucas S."/>
            <person name="Mangogna M."/>
            <person name="McGinnis K."/>
            <person name="Medlin L.K."/>
            <person name="Montsant A."/>
            <person name="Oudot-Le Secq M.P."/>
            <person name="Napoli C."/>
            <person name="Obornik M."/>
            <person name="Parker M.S."/>
            <person name="Petit J.L."/>
            <person name="Porcel B.M."/>
            <person name="Poulsen N."/>
            <person name="Robison M."/>
            <person name="Rychlewski L."/>
            <person name="Rynearson T.A."/>
            <person name="Schmutz J."/>
            <person name="Shapiro H."/>
            <person name="Siaut M."/>
            <person name="Stanley M."/>
            <person name="Sussman M.R."/>
            <person name="Taylor A.R."/>
            <person name="Vardi A."/>
            <person name="von Dassow P."/>
            <person name="Vyverman W."/>
            <person name="Willis A."/>
            <person name="Wyrwicz L.S."/>
            <person name="Rokhsar D.S."/>
            <person name="Weissenbach J."/>
            <person name="Armbrust E.V."/>
            <person name="Green B.R."/>
            <person name="Van de Peer Y."/>
            <person name="Grigoriev I.V."/>
        </authorList>
    </citation>
    <scope>NUCLEOTIDE SEQUENCE [LARGE SCALE GENOMIC DNA]</scope>
    <source>
        <strain evidence="4 5">CCMP1335</strain>
    </source>
</reference>
<dbReference type="Proteomes" id="UP000001449">
    <property type="component" value="Chromosome 3"/>
</dbReference>
<organism evidence="4 5">
    <name type="scientific">Thalassiosira pseudonana</name>
    <name type="common">Marine diatom</name>
    <name type="synonym">Cyclotella nana</name>
    <dbReference type="NCBI Taxonomy" id="35128"/>
    <lineage>
        <taxon>Eukaryota</taxon>
        <taxon>Sar</taxon>
        <taxon>Stramenopiles</taxon>
        <taxon>Ochrophyta</taxon>
        <taxon>Bacillariophyta</taxon>
        <taxon>Coscinodiscophyceae</taxon>
        <taxon>Thalassiosirophycidae</taxon>
        <taxon>Thalassiosirales</taxon>
        <taxon>Thalassiosiraceae</taxon>
        <taxon>Thalassiosira</taxon>
    </lineage>
</organism>
<feature type="compositionally biased region" description="Basic and acidic residues" evidence="1">
    <location>
        <begin position="726"/>
        <end position="736"/>
    </location>
</feature>
<evidence type="ECO:0000259" key="3">
    <source>
        <dbReference type="Pfam" id="PF10374"/>
    </source>
</evidence>
<evidence type="ECO:0000256" key="1">
    <source>
        <dbReference type="SAM" id="MobiDB-lite"/>
    </source>
</evidence>
<dbReference type="AlphaFoldDB" id="B8BYG8"/>
<dbReference type="PANTHER" id="PTHR15696:SF0">
    <property type="entry name" value="TELOMERASE-BINDING PROTEIN EST1A"/>
    <property type="match status" value="1"/>
</dbReference>
<dbReference type="RefSeq" id="XP_002288938.1">
    <property type="nucleotide sequence ID" value="XM_002288902.1"/>
</dbReference>
<dbReference type="InterPro" id="IPR011990">
    <property type="entry name" value="TPR-like_helical_dom_sf"/>
</dbReference>
<protein>
    <submittedName>
        <fullName evidence="4">Uncharacterized protein</fullName>
    </submittedName>
</protein>
<feature type="region of interest" description="Disordered" evidence="1">
    <location>
        <begin position="1"/>
        <end position="30"/>
    </location>
</feature>
<dbReference type="Gene3D" id="1.25.40.10">
    <property type="entry name" value="Tetratricopeptide repeat domain"/>
    <property type="match status" value="1"/>
</dbReference>
<evidence type="ECO:0000313" key="5">
    <source>
        <dbReference type="Proteomes" id="UP000001449"/>
    </source>
</evidence>
<dbReference type="GO" id="GO:0000184">
    <property type="term" value="P:nuclear-transcribed mRNA catabolic process, nonsense-mediated decay"/>
    <property type="evidence" value="ECO:0000318"/>
    <property type="project" value="GO_Central"/>
</dbReference>
<accession>B8BYG8</accession>
<dbReference type="InterPro" id="IPR019458">
    <property type="entry name" value="Est1-like_N"/>
</dbReference>
<evidence type="ECO:0000259" key="2">
    <source>
        <dbReference type="Pfam" id="PF10373"/>
    </source>
</evidence>
<dbReference type="PANTHER" id="PTHR15696">
    <property type="entry name" value="SMG-7 SUPPRESSOR WITH MORPHOLOGICAL EFFECT ON GENITALIA PROTEIN 7"/>
    <property type="match status" value="1"/>
</dbReference>
<sequence length="932" mass="102323">MTRAGGKRTNGSTSKACKNSQSQSQESTIDSIMERFSKAKELEADIDILQTEHKTKRKPSTSSEEKLSALRLKLCELFSDLILTDPIIAMSQNAIDRIWKYCFYGRINEIRSRITKEKSRAKMRLLDGGGRGEIVSSTASTVSNNGVEDFEKQLAQFLKEAVALYEYLIGKYVKMLMPVSSQASSVLSQDEQEETTRAIISSLYRMHIHLGDLNRYGSTYKQAEECYLKAAQISPGNGNPFNQLAVVAQSQETLTAVALYYYARSLMASNQPFETSRPNLVRLFEANHKWLKDHGRNGDSHSRGLVSVNIEGSNMGKKAQKEWLHKERTVLNRKALAKMVDLQWAFFRGVSLDGADDKIDLNELMEKMTLLLDTFTSLLSHASFSESLLCKIVAILAFSTLGASNGGKLCSAKQLVSNREKDPQWNEGVIIANQALAFSFLLQFCTMLATHITTSLEKKESGGGGSKGLGTIRSLSPLLLGVNFAMSIYNGSQWFHGLPFFSSEDLHLDSNPVRELCVTSQTTFWESIANVVNSLSKYSPNGKSSAEYASVKDFEEMYCYVPFASFLKREDLVKDHDVKSKYASLEEVVTILSGTKSSSGFKPGEAETLSKVRLLLSVAEEASNNANGQTFLVKDVDTNVWRAFGESNASTLSDDGVDNTNMDDNNTGNDMEEVVPLKTPFSGLNVPLLTPAALLGGDAFNAPSGNNASPDFSASVPFASMLSNTAKREHSNERQRIAQTIDAPTQTPISTLITQQKPTLPPPPGFSAPRQPSLSFLPNPNIVGLQPNNGRVASNLWQGSLPLGTVLRSQAGHSIIETLNPFGQSPSYFTNVSNVAMLSNATNSHWNNPNYPNLDFAMNNGGLQSTDELASSNAVGMLVPSMESNQNEQHESLLKFLFESNDAEGSTTHQWIKQSPPGFPQTQNPFVGGRKY</sequence>
<dbReference type="SUPFAM" id="SSF48452">
    <property type="entry name" value="TPR-like"/>
    <property type="match status" value="1"/>
</dbReference>
<proteinExistence type="predicted"/>
<dbReference type="PaxDb" id="35128-Thaps21870"/>